<name>A0A4Q7U534_9MICO</name>
<organism evidence="2 3">
    <name type="scientific">Leucobacter luti</name>
    <dbReference type="NCBI Taxonomy" id="340320"/>
    <lineage>
        <taxon>Bacteria</taxon>
        <taxon>Bacillati</taxon>
        <taxon>Actinomycetota</taxon>
        <taxon>Actinomycetes</taxon>
        <taxon>Micrococcales</taxon>
        <taxon>Microbacteriaceae</taxon>
        <taxon>Leucobacter</taxon>
    </lineage>
</organism>
<evidence type="ECO:0000313" key="2">
    <source>
        <dbReference type="EMBL" id="RZT68553.1"/>
    </source>
</evidence>
<keyword evidence="1" id="KW-0472">Membrane</keyword>
<comment type="caution">
    <text evidence="2">The sequence shown here is derived from an EMBL/GenBank/DDBJ whole genome shotgun (WGS) entry which is preliminary data.</text>
</comment>
<dbReference type="OrthoDB" id="5196566at2"/>
<keyword evidence="3" id="KW-1185">Reference proteome</keyword>
<keyword evidence="1" id="KW-0812">Transmembrane</keyword>
<gene>
    <name evidence="2" type="ORF">EV139_0278</name>
</gene>
<protein>
    <submittedName>
        <fullName evidence="2">Uncharacterized protein</fullName>
    </submittedName>
</protein>
<sequence length="197" mass="21102">MLIELGTVAEWVGGLGGFLAAAAAVVAWRVNKRMLLVEEARDAKLTGREREAQERRRREQAALVFALGAKLPQRGSDETWAIYLFNGSDKPVYNVRVESQRLSGGVANHALELGAVPPGRFVVPSHPTYHWGSLIDLSLLPEPVDLLVKGKGKGMITQVGFVDADGASWVLRSGTELAEGAGDSGARAPGHALEPRT</sequence>
<proteinExistence type="predicted"/>
<feature type="transmembrane region" description="Helical" evidence="1">
    <location>
        <begin position="12"/>
        <end position="31"/>
    </location>
</feature>
<reference evidence="2 3" key="1">
    <citation type="journal article" date="2015" name="Stand. Genomic Sci.">
        <title>Genomic Encyclopedia of Bacterial and Archaeal Type Strains, Phase III: the genomes of soil and plant-associated and newly described type strains.</title>
        <authorList>
            <person name="Whitman W.B."/>
            <person name="Woyke T."/>
            <person name="Klenk H.P."/>
            <person name="Zhou Y."/>
            <person name="Lilburn T.G."/>
            <person name="Beck B.J."/>
            <person name="De Vos P."/>
            <person name="Vandamme P."/>
            <person name="Eisen J.A."/>
            <person name="Garrity G."/>
            <person name="Hugenholtz P."/>
            <person name="Kyrpides N.C."/>
        </authorList>
    </citation>
    <scope>NUCLEOTIDE SEQUENCE [LARGE SCALE GENOMIC DNA]</scope>
    <source>
        <strain evidence="2 3">RF6</strain>
    </source>
</reference>
<dbReference type="RefSeq" id="WP_130452528.1">
    <property type="nucleotide sequence ID" value="NZ_QYAG01000004.1"/>
</dbReference>
<dbReference type="AlphaFoldDB" id="A0A4Q7U534"/>
<evidence type="ECO:0000313" key="3">
    <source>
        <dbReference type="Proteomes" id="UP000291832"/>
    </source>
</evidence>
<dbReference type="EMBL" id="SHKI01000002">
    <property type="protein sequence ID" value="RZT68553.1"/>
    <property type="molecule type" value="Genomic_DNA"/>
</dbReference>
<dbReference type="Proteomes" id="UP000291832">
    <property type="component" value="Unassembled WGS sequence"/>
</dbReference>
<evidence type="ECO:0000256" key="1">
    <source>
        <dbReference type="SAM" id="Phobius"/>
    </source>
</evidence>
<keyword evidence="1" id="KW-1133">Transmembrane helix</keyword>
<accession>A0A4Q7U534</accession>